<name>A0A5C6X8Q6_9DELT</name>
<evidence type="ECO:0000256" key="2">
    <source>
        <dbReference type="ARBA" id="ARBA00022723"/>
    </source>
</evidence>
<dbReference type="Gene3D" id="3.90.950.10">
    <property type="match status" value="1"/>
</dbReference>
<dbReference type="GO" id="GO:0009117">
    <property type="term" value="P:nucleotide metabolic process"/>
    <property type="evidence" value="ECO:0007669"/>
    <property type="project" value="UniProtKB-KW"/>
</dbReference>
<comment type="catalytic activity">
    <reaction evidence="7">
        <text>ITP + H2O = IMP + diphosphate + H(+)</text>
        <dbReference type="Rhea" id="RHEA:29399"/>
        <dbReference type="ChEBI" id="CHEBI:15377"/>
        <dbReference type="ChEBI" id="CHEBI:15378"/>
        <dbReference type="ChEBI" id="CHEBI:33019"/>
        <dbReference type="ChEBI" id="CHEBI:58053"/>
        <dbReference type="ChEBI" id="CHEBI:61402"/>
        <dbReference type="EC" id="3.6.1.66"/>
    </reaction>
</comment>
<evidence type="ECO:0000256" key="5">
    <source>
        <dbReference type="ARBA" id="ARBA00022842"/>
    </source>
</evidence>
<feature type="binding site" evidence="7">
    <location>
        <position position="85"/>
    </location>
    <ligand>
        <name>substrate</name>
    </ligand>
</feature>
<accession>A0A5C6X8Q6</accession>
<feature type="active site" description="Proton acceptor" evidence="7">
    <location>
        <position position="84"/>
    </location>
</feature>
<protein>
    <recommendedName>
        <fullName evidence="7">dITP/XTP pyrophosphatase</fullName>
        <ecNumber evidence="7">3.6.1.66</ecNumber>
    </recommendedName>
    <alternativeName>
        <fullName evidence="7">Non-canonical purine NTP pyrophosphatase</fullName>
    </alternativeName>
    <alternativeName>
        <fullName evidence="7">Non-standard purine NTP pyrophosphatase</fullName>
    </alternativeName>
    <alternativeName>
        <fullName evidence="7">Nucleoside-triphosphate diphosphatase</fullName>
    </alternativeName>
    <alternativeName>
        <fullName evidence="7">Nucleoside-triphosphate pyrophosphatase</fullName>
        <shortName evidence="7">NTPase</shortName>
    </alternativeName>
</protein>
<keyword evidence="6 7" id="KW-0546">Nucleotide metabolism</keyword>
<dbReference type="GO" id="GO:0046872">
    <property type="term" value="F:metal ion binding"/>
    <property type="evidence" value="ECO:0007669"/>
    <property type="project" value="UniProtKB-KW"/>
</dbReference>
<feature type="binding site" evidence="7">
    <location>
        <position position="55"/>
    </location>
    <ligand>
        <name>Mg(2+)</name>
        <dbReference type="ChEBI" id="CHEBI:18420"/>
    </ligand>
</feature>
<evidence type="ECO:0000256" key="3">
    <source>
        <dbReference type="ARBA" id="ARBA00022741"/>
    </source>
</evidence>
<dbReference type="Pfam" id="PF01725">
    <property type="entry name" value="Ham1p_like"/>
    <property type="match status" value="2"/>
</dbReference>
<keyword evidence="4 7" id="KW-0378">Hydrolase</keyword>
<dbReference type="EC" id="3.6.1.66" evidence="7"/>
<dbReference type="GO" id="GO:0017111">
    <property type="term" value="F:ribonucleoside triphosphate phosphatase activity"/>
    <property type="evidence" value="ECO:0007669"/>
    <property type="project" value="InterPro"/>
</dbReference>
<dbReference type="GO" id="GO:0000166">
    <property type="term" value="F:nucleotide binding"/>
    <property type="evidence" value="ECO:0007669"/>
    <property type="project" value="UniProtKB-KW"/>
</dbReference>
<evidence type="ECO:0000313" key="8">
    <source>
        <dbReference type="EMBL" id="TXD34380.1"/>
    </source>
</evidence>
<sequence>MEELSTSTVPEGAFVIATGNAGKRRELAASLGELLDARWEVFDRNSFPRPLDEVEEDADTFEGNAIKKALWTARDTGRASLADDSGLVVDALGGAPGVYSARYSGEGATDATNNQKLVEAIGRLDATQWAGEAGPAARFETVLCLVLGADVVGRTLLARCGLTLEEVPMGAPRNEGELVRVGEWAVVWFRGRVDGRIVVEARGEGGFGYDPHFYVPSLGRTMAELTLEEKGAISHRGVALGKLRAFFGLG</sequence>
<gene>
    <name evidence="8" type="ORF">FRC98_18370</name>
</gene>
<comment type="catalytic activity">
    <reaction evidence="7">
        <text>XTP + H2O = XMP + diphosphate + H(+)</text>
        <dbReference type="Rhea" id="RHEA:28610"/>
        <dbReference type="ChEBI" id="CHEBI:15377"/>
        <dbReference type="ChEBI" id="CHEBI:15378"/>
        <dbReference type="ChEBI" id="CHEBI:33019"/>
        <dbReference type="ChEBI" id="CHEBI:57464"/>
        <dbReference type="ChEBI" id="CHEBI:61314"/>
        <dbReference type="EC" id="3.6.1.66"/>
    </reaction>
</comment>
<evidence type="ECO:0000313" key="9">
    <source>
        <dbReference type="Proteomes" id="UP000321412"/>
    </source>
</evidence>
<dbReference type="CDD" id="cd00515">
    <property type="entry name" value="HAM1"/>
    <property type="match status" value="1"/>
</dbReference>
<evidence type="ECO:0000256" key="6">
    <source>
        <dbReference type="ARBA" id="ARBA00023080"/>
    </source>
</evidence>
<dbReference type="OrthoDB" id="9807456at2"/>
<dbReference type="HAMAP" id="MF_01405">
    <property type="entry name" value="Non_canon_purine_NTPase"/>
    <property type="match status" value="1"/>
</dbReference>
<comment type="cofactor">
    <cofactor evidence="7">
        <name>Mg(2+)</name>
        <dbReference type="ChEBI" id="CHEBI:18420"/>
    </cofactor>
    <text evidence="7">Binds 1 Mg(2+) ion per subunit.</text>
</comment>
<dbReference type="GO" id="GO:0035870">
    <property type="term" value="F:dITP diphosphatase activity"/>
    <property type="evidence" value="ECO:0007669"/>
    <property type="project" value="UniProtKB-UniRule"/>
</dbReference>
<feature type="binding site" evidence="7">
    <location>
        <begin position="207"/>
        <end position="210"/>
    </location>
    <ligand>
        <name>substrate</name>
    </ligand>
</feature>
<comment type="caution">
    <text evidence="8">The sequence shown here is derived from an EMBL/GenBank/DDBJ whole genome shotgun (WGS) entry which is preliminary data.</text>
</comment>
<feature type="binding site" evidence="7">
    <location>
        <position position="84"/>
    </location>
    <ligand>
        <name>Mg(2+)</name>
        <dbReference type="ChEBI" id="CHEBI:18420"/>
    </ligand>
</feature>
<dbReference type="InterPro" id="IPR002637">
    <property type="entry name" value="RdgB/HAM1"/>
</dbReference>
<feature type="binding site" evidence="7">
    <location>
        <position position="230"/>
    </location>
    <ligand>
        <name>substrate</name>
    </ligand>
</feature>
<feature type="binding site" evidence="7">
    <location>
        <begin position="235"/>
        <end position="236"/>
    </location>
    <ligand>
        <name>substrate</name>
    </ligand>
</feature>
<dbReference type="PANTHER" id="PTHR11067:SF9">
    <property type="entry name" value="INOSINE TRIPHOSPHATE PYROPHOSPHATASE"/>
    <property type="match status" value="1"/>
</dbReference>
<comment type="similarity">
    <text evidence="1 7">Belongs to the HAM1 NTPase family.</text>
</comment>
<keyword evidence="2 7" id="KW-0479">Metal-binding</keyword>
<reference evidence="8 9" key="1">
    <citation type="submission" date="2019-08" db="EMBL/GenBank/DDBJ databases">
        <title>Bradymonadales sp. TMQ4.</title>
        <authorList>
            <person name="Liang Q."/>
        </authorList>
    </citation>
    <scope>NUCLEOTIDE SEQUENCE [LARGE SCALE GENOMIC DNA]</scope>
    <source>
        <strain evidence="8 9">TMQ4</strain>
    </source>
</reference>
<comment type="function">
    <text evidence="7">Pyrophosphatase that catalyzes the hydrolysis of nucleoside triphosphates to their monophosphate derivatives, with a high preference for the non-canonical purine nucleotides XTP (xanthosine triphosphate), dITP (deoxyinosine triphosphate) and ITP. Seems to function as a house-cleaning enzyme that removes non-canonical purine nucleotides from the nucleotide pool, thus preventing their incorporation into DNA/RNA and avoiding chromosomal lesions.</text>
</comment>
<dbReference type="GO" id="GO:0036220">
    <property type="term" value="F:ITP diphosphatase activity"/>
    <property type="evidence" value="ECO:0007669"/>
    <property type="project" value="UniProtKB-UniRule"/>
</dbReference>
<dbReference type="GO" id="GO:0036222">
    <property type="term" value="F:XTP diphosphatase activity"/>
    <property type="evidence" value="ECO:0007669"/>
    <property type="project" value="UniProtKB-UniRule"/>
</dbReference>
<proteinExistence type="inferred from homology"/>
<comment type="subunit">
    <text evidence="7">Homodimer.</text>
</comment>
<dbReference type="Proteomes" id="UP000321412">
    <property type="component" value="Unassembled WGS sequence"/>
</dbReference>
<keyword evidence="5 7" id="KW-0460">Magnesium</keyword>
<keyword evidence="3 7" id="KW-0547">Nucleotide-binding</keyword>
<dbReference type="GO" id="GO:0005829">
    <property type="term" value="C:cytosol"/>
    <property type="evidence" value="ECO:0007669"/>
    <property type="project" value="TreeGrafter"/>
</dbReference>
<dbReference type="EMBL" id="VOSM01000013">
    <property type="protein sequence ID" value="TXD34380.1"/>
    <property type="molecule type" value="Genomic_DNA"/>
</dbReference>
<dbReference type="SUPFAM" id="SSF52972">
    <property type="entry name" value="ITPase-like"/>
    <property type="match status" value="1"/>
</dbReference>
<dbReference type="PANTHER" id="PTHR11067">
    <property type="entry name" value="INOSINE TRIPHOSPHATE PYROPHOSPHATASE/HAM1 PROTEIN"/>
    <property type="match status" value="1"/>
</dbReference>
<evidence type="ECO:0000256" key="4">
    <source>
        <dbReference type="ARBA" id="ARBA00022801"/>
    </source>
</evidence>
<organism evidence="8 9">
    <name type="scientific">Lujinxingia vulgaris</name>
    <dbReference type="NCBI Taxonomy" id="2600176"/>
    <lineage>
        <taxon>Bacteria</taxon>
        <taxon>Deltaproteobacteria</taxon>
        <taxon>Bradymonadales</taxon>
        <taxon>Lujinxingiaceae</taxon>
        <taxon>Lujinxingia</taxon>
    </lineage>
</organism>
<comment type="catalytic activity">
    <reaction evidence="7">
        <text>dITP + H2O = dIMP + diphosphate + H(+)</text>
        <dbReference type="Rhea" id="RHEA:28342"/>
        <dbReference type="ChEBI" id="CHEBI:15377"/>
        <dbReference type="ChEBI" id="CHEBI:15378"/>
        <dbReference type="ChEBI" id="CHEBI:33019"/>
        <dbReference type="ChEBI" id="CHEBI:61194"/>
        <dbReference type="ChEBI" id="CHEBI:61382"/>
        <dbReference type="EC" id="3.6.1.66"/>
    </reaction>
</comment>
<feature type="binding site" evidence="7">
    <location>
        <begin position="18"/>
        <end position="23"/>
    </location>
    <ligand>
        <name>substrate</name>
    </ligand>
</feature>
<dbReference type="InterPro" id="IPR029001">
    <property type="entry name" value="ITPase-like_fam"/>
</dbReference>
<dbReference type="RefSeq" id="WP_146982889.1">
    <property type="nucleotide sequence ID" value="NZ_VOSM01000013.1"/>
</dbReference>
<evidence type="ECO:0000256" key="7">
    <source>
        <dbReference type="HAMAP-Rule" id="MF_01405"/>
    </source>
</evidence>
<keyword evidence="9" id="KW-1185">Reference proteome</keyword>
<evidence type="ECO:0000256" key="1">
    <source>
        <dbReference type="ARBA" id="ARBA00008023"/>
    </source>
</evidence>
<dbReference type="InterPro" id="IPR020922">
    <property type="entry name" value="dITP/XTP_pyrophosphatase"/>
</dbReference>
<dbReference type="GO" id="GO:0009146">
    <property type="term" value="P:purine nucleoside triphosphate catabolic process"/>
    <property type="evidence" value="ECO:0007669"/>
    <property type="project" value="UniProtKB-UniRule"/>
</dbReference>
<dbReference type="AlphaFoldDB" id="A0A5C6X8Q6"/>